<evidence type="ECO:0000313" key="3">
    <source>
        <dbReference type="Proteomes" id="UP000001798"/>
    </source>
</evidence>
<dbReference type="OrthoDB" id="3524130at2759"/>
<feature type="region of interest" description="Disordered" evidence="1">
    <location>
        <begin position="137"/>
        <end position="158"/>
    </location>
</feature>
<protein>
    <submittedName>
        <fullName evidence="2">Uncharacterized protein</fullName>
    </submittedName>
</protein>
<dbReference type="Proteomes" id="UP000001798">
    <property type="component" value="Chromosome 5"/>
</dbReference>
<gene>
    <name evidence="2" type="ORF">BCIN_05g02060</name>
</gene>
<keyword evidence="3" id="KW-1185">Reference proteome</keyword>
<feature type="region of interest" description="Disordered" evidence="1">
    <location>
        <begin position="1"/>
        <end position="28"/>
    </location>
</feature>
<sequence>MANENFTESSSRSTNIMRDCVNPRTSDNTEQITFSNRFQRAGRECNRTVSKYGKNHRAKDFRGKSNRPSKFRWEWDLERSAYKSEELPTFVASRTDRHYKIKSRAAPDLHWQAFKREDRVPLPPNWKTNYPQYTCEAGASPRHRNSYTGASSRPPRTSLLNTQNLLKVRLQSKWKGHTITAHPFDWEEFKANEKDGHRKLTRAINFVKYWDQYVKDNPGYLKDMDQICESWFASPCAGDNPYRAKATVGDARLQVYSSRHRQLQMEEEKKRQHIQRTKERQEKYEKLSMVEDQIEGLTLRVGRRQFSCNTSPSSNL</sequence>
<organism evidence="2 3">
    <name type="scientific">Botryotinia fuckeliana (strain B05.10)</name>
    <name type="common">Noble rot fungus</name>
    <name type="synonym">Botrytis cinerea</name>
    <dbReference type="NCBI Taxonomy" id="332648"/>
    <lineage>
        <taxon>Eukaryota</taxon>
        <taxon>Fungi</taxon>
        <taxon>Dikarya</taxon>
        <taxon>Ascomycota</taxon>
        <taxon>Pezizomycotina</taxon>
        <taxon>Leotiomycetes</taxon>
        <taxon>Helotiales</taxon>
        <taxon>Sclerotiniaceae</taxon>
        <taxon>Botrytis</taxon>
    </lineage>
</organism>
<reference evidence="2 3" key="3">
    <citation type="journal article" date="2017" name="Mol. Plant Pathol.">
        <title>A gapless genome sequence of the fungus Botrytis cinerea.</title>
        <authorList>
            <person name="Van Kan J.A."/>
            <person name="Stassen J.H."/>
            <person name="Mosbach A."/>
            <person name="Van Der Lee T.A."/>
            <person name="Faino L."/>
            <person name="Farmer A.D."/>
            <person name="Papasotiriou D.G."/>
            <person name="Zhou S."/>
            <person name="Seidl M.F."/>
            <person name="Cottam E."/>
            <person name="Edel D."/>
            <person name="Hahn M."/>
            <person name="Schwartz D.C."/>
            <person name="Dietrich R.A."/>
            <person name="Widdison S."/>
            <person name="Scalliet G."/>
        </authorList>
    </citation>
    <scope>NUCLEOTIDE SEQUENCE [LARGE SCALE GENOMIC DNA]</scope>
    <source>
        <strain evidence="2 3">B05.10</strain>
    </source>
</reference>
<reference evidence="2 3" key="2">
    <citation type="journal article" date="2012" name="Eukaryot. Cell">
        <title>Genome update of Botrytis cinerea strains B05.10 and T4.</title>
        <authorList>
            <person name="Staats M."/>
            <person name="van Kan J.A."/>
        </authorList>
    </citation>
    <scope>NUCLEOTIDE SEQUENCE [LARGE SCALE GENOMIC DNA]</scope>
    <source>
        <strain evidence="2 3">B05.10</strain>
    </source>
</reference>
<name>A0A384JHA2_BOTFB</name>
<proteinExistence type="predicted"/>
<dbReference type="EMBL" id="CP009809">
    <property type="protein sequence ID" value="ATZ49801.1"/>
    <property type="molecule type" value="Genomic_DNA"/>
</dbReference>
<dbReference type="RefSeq" id="XP_001548261.1">
    <property type="nucleotide sequence ID" value="XM_001548211.2"/>
</dbReference>
<accession>A0A384JHA2</accession>
<feature type="compositionally biased region" description="Polar residues" evidence="1">
    <location>
        <begin position="1"/>
        <end position="16"/>
    </location>
</feature>
<feature type="compositionally biased region" description="Polar residues" evidence="1">
    <location>
        <begin position="146"/>
        <end position="158"/>
    </location>
</feature>
<reference evidence="2 3" key="1">
    <citation type="journal article" date="2011" name="PLoS Genet.">
        <title>Genomic analysis of the necrotrophic fungal pathogens Sclerotinia sclerotiorum and Botrytis cinerea.</title>
        <authorList>
            <person name="Amselem J."/>
            <person name="Cuomo C.A."/>
            <person name="van Kan J.A."/>
            <person name="Viaud M."/>
            <person name="Benito E.P."/>
            <person name="Couloux A."/>
            <person name="Coutinho P.M."/>
            <person name="de Vries R.P."/>
            <person name="Dyer P.S."/>
            <person name="Fillinger S."/>
            <person name="Fournier E."/>
            <person name="Gout L."/>
            <person name="Hahn M."/>
            <person name="Kohn L."/>
            <person name="Lapalu N."/>
            <person name="Plummer K.M."/>
            <person name="Pradier J.M."/>
            <person name="Quevillon E."/>
            <person name="Sharon A."/>
            <person name="Simon A."/>
            <person name="ten Have A."/>
            <person name="Tudzynski B."/>
            <person name="Tudzynski P."/>
            <person name="Wincker P."/>
            <person name="Andrew M."/>
            <person name="Anthouard V."/>
            <person name="Beever R.E."/>
            <person name="Beffa R."/>
            <person name="Benoit I."/>
            <person name="Bouzid O."/>
            <person name="Brault B."/>
            <person name="Chen Z."/>
            <person name="Choquer M."/>
            <person name="Collemare J."/>
            <person name="Cotton P."/>
            <person name="Danchin E.G."/>
            <person name="Da Silva C."/>
            <person name="Gautier A."/>
            <person name="Giraud C."/>
            <person name="Giraud T."/>
            <person name="Gonzalez C."/>
            <person name="Grossetete S."/>
            <person name="Guldener U."/>
            <person name="Henrissat B."/>
            <person name="Howlett B.J."/>
            <person name="Kodira C."/>
            <person name="Kretschmer M."/>
            <person name="Lappartient A."/>
            <person name="Leroch M."/>
            <person name="Levis C."/>
            <person name="Mauceli E."/>
            <person name="Neuveglise C."/>
            <person name="Oeser B."/>
            <person name="Pearson M."/>
            <person name="Poulain J."/>
            <person name="Poussereau N."/>
            <person name="Quesneville H."/>
            <person name="Rascle C."/>
            <person name="Schumacher J."/>
            <person name="Segurens B."/>
            <person name="Sexton A."/>
            <person name="Silva E."/>
            <person name="Sirven C."/>
            <person name="Soanes D.M."/>
            <person name="Talbot N.J."/>
            <person name="Templeton M."/>
            <person name="Yandava C."/>
            <person name="Yarden O."/>
            <person name="Zeng Q."/>
            <person name="Rollins J.A."/>
            <person name="Lebrun M.H."/>
            <person name="Dickman M."/>
        </authorList>
    </citation>
    <scope>NUCLEOTIDE SEQUENCE [LARGE SCALE GENOMIC DNA]</scope>
    <source>
        <strain evidence="2 3">B05.10</strain>
    </source>
</reference>
<dbReference type="VEuPathDB" id="FungiDB:Bcin05g02060"/>
<dbReference type="KEGG" id="bfu:BCIN_05g02060"/>
<evidence type="ECO:0000256" key="1">
    <source>
        <dbReference type="SAM" id="MobiDB-lite"/>
    </source>
</evidence>
<dbReference type="GeneID" id="5428716"/>
<evidence type="ECO:0000313" key="2">
    <source>
        <dbReference type="EMBL" id="ATZ49801.1"/>
    </source>
</evidence>
<dbReference type="AlphaFoldDB" id="A0A384JHA2"/>